<dbReference type="AlphaFoldDB" id="A0A1I5LC59"/>
<dbReference type="EMBL" id="FOWW01000001">
    <property type="protein sequence ID" value="SFO94954.1"/>
    <property type="molecule type" value="Genomic_DNA"/>
</dbReference>
<evidence type="ECO:0000313" key="4">
    <source>
        <dbReference type="Proteomes" id="UP000198727"/>
    </source>
</evidence>
<dbReference type="InterPro" id="IPR053140">
    <property type="entry name" value="GDSL_Rv0518-like"/>
</dbReference>
<evidence type="ECO:0000259" key="2">
    <source>
        <dbReference type="Pfam" id="PF13472"/>
    </source>
</evidence>
<dbReference type="PANTHER" id="PTHR43784:SF2">
    <property type="entry name" value="GDSL-LIKE LIPASE_ACYLHYDROLASE, PUTATIVE (AFU_ORTHOLOGUE AFUA_2G00820)-RELATED"/>
    <property type="match status" value="1"/>
</dbReference>
<dbReference type="OrthoDB" id="1828825at2"/>
<sequence length="428" mass="45720">MTPNPVPRRRTTRLARVITAVLGLLGLVAATVPTAPPATAHPLPWSGSWVAAVQEPSVPPWGTPNWSVEGFTDQSVRQVVRTSTGGVAPRIRLANTYGDTPLRLTGASVGKAGDGAAVHPGTLRPVTFRGSLSATVPAGAELTSDPVPLPVAPLERLSITLYFATPTGPATFHERATATSYRARGDHRFDRSAAAFTETSESWYFLSGVEVVAPGGRDAVATFGDSITDGVGSTVDADNRYPDELAERLVAARRPLAVLNAGISGNRVLNDSTCFGEDALSRFHRDVLDEPRVRTVIVLEGINDILFSEFGTEPCMLPNPEVSARELIEGHRALIRDAKARGVKVVGATLLPVQGEFVDSPRVEAVRDEFNTWLRTSGEYDAVVDLDRVMADPTDPDRMNPAYDSGDGIHPNDAGMRAMAEAIDLDTL</sequence>
<protein>
    <submittedName>
        <fullName evidence="3">Lysophospholipase L1</fullName>
    </submittedName>
</protein>
<dbReference type="SUPFAM" id="SSF52266">
    <property type="entry name" value="SGNH hydrolase"/>
    <property type="match status" value="1"/>
</dbReference>
<keyword evidence="1" id="KW-0732">Signal</keyword>
<feature type="chain" id="PRO_5011538824" evidence="1">
    <location>
        <begin position="41"/>
        <end position="428"/>
    </location>
</feature>
<accession>A0A1I5LC59</accession>
<dbReference type="Pfam" id="PF13472">
    <property type="entry name" value="Lipase_GDSL_2"/>
    <property type="match status" value="1"/>
</dbReference>
<reference evidence="4" key="1">
    <citation type="submission" date="2016-10" db="EMBL/GenBank/DDBJ databases">
        <authorList>
            <person name="Varghese N."/>
            <person name="Submissions S."/>
        </authorList>
    </citation>
    <scope>NUCLEOTIDE SEQUENCE [LARGE SCALE GENOMIC DNA]</scope>
    <source>
        <strain evidence="4">CGMCC 4.5579</strain>
    </source>
</reference>
<gene>
    <name evidence="3" type="ORF">SAMN05421810_101493</name>
</gene>
<evidence type="ECO:0000313" key="3">
    <source>
        <dbReference type="EMBL" id="SFO94954.1"/>
    </source>
</evidence>
<feature type="signal peptide" evidence="1">
    <location>
        <begin position="1"/>
        <end position="40"/>
    </location>
</feature>
<evidence type="ECO:0000256" key="1">
    <source>
        <dbReference type="SAM" id="SignalP"/>
    </source>
</evidence>
<keyword evidence="4" id="KW-1185">Reference proteome</keyword>
<dbReference type="RefSeq" id="WP_092527215.1">
    <property type="nucleotide sequence ID" value="NZ_FOWW01000001.1"/>
</dbReference>
<name>A0A1I5LC59_9PSEU</name>
<dbReference type="PANTHER" id="PTHR43784">
    <property type="entry name" value="GDSL-LIKE LIPASE/ACYLHYDROLASE, PUTATIVE (AFU_ORTHOLOGUE AFUA_2G00820)-RELATED"/>
    <property type="match status" value="1"/>
</dbReference>
<proteinExistence type="predicted"/>
<dbReference type="InterPro" id="IPR036514">
    <property type="entry name" value="SGNH_hydro_sf"/>
</dbReference>
<dbReference type="Gene3D" id="3.40.50.1110">
    <property type="entry name" value="SGNH hydrolase"/>
    <property type="match status" value="1"/>
</dbReference>
<organism evidence="3 4">
    <name type="scientific">Amycolatopsis arida</name>
    <dbReference type="NCBI Taxonomy" id="587909"/>
    <lineage>
        <taxon>Bacteria</taxon>
        <taxon>Bacillati</taxon>
        <taxon>Actinomycetota</taxon>
        <taxon>Actinomycetes</taxon>
        <taxon>Pseudonocardiales</taxon>
        <taxon>Pseudonocardiaceae</taxon>
        <taxon>Amycolatopsis</taxon>
    </lineage>
</organism>
<dbReference type="STRING" id="587909.SAMN05421810_101493"/>
<feature type="domain" description="SGNH hydrolase-type esterase" evidence="2">
    <location>
        <begin position="223"/>
        <end position="418"/>
    </location>
</feature>
<dbReference type="Proteomes" id="UP000198727">
    <property type="component" value="Unassembled WGS sequence"/>
</dbReference>
<dbReference type="CDD" id="cd01830">
    <property type="entry name" value="XynE_like"/>
    <property type="match status" value="1"/>
</dbReference>
<dbReference type="InterPro" id="IPR013830">
    <property type="entry name" value="SGNH_hydro"/>
</dbReference>